<organism evidence="2 3">
    <name type="scientific">Rubroshorea leprosula</name>
    <dbReference type="NCBI Taxonomy" id="152421"/>
    <lineage>
        <taxon>Eukaryota</taxon>
        <taxon>Viridiplantae</taxon>
        <taxon>Streptophyta</taxon>
        <taxon>Embryophyta</taxon>
        <taxon>Tracheophyta</taxon>
        <taxon>Spermatophyta</taxon>
        <taxon>Magnoliopsida</taxon>
        <taxon>eudicotyledons</taxon>
        <taxon>Gunneridae</taxon>
        <taxon>Pentapetalae</taxon>
        <taxon>rosids</taxon>
        <taxon>malvids</taxon>
        <taxon>Malvales</taxon>
        <taxon>Dipterocarpaceae</taxon>
        <taxon>Rubroshorea</taxon>
    </lineage>
</organism>
<dbReference type="Proteomes" id="UP001054252">
    <property type="component" value="Unassembled WGS sequence"/>
</dbReference>
<evidence type="ECO:0000256" key="1">
    <source>
        <dbReference type="SAM" id="MobiDB-lite"/>
    </source>
</evidence>
<gene>
    <name evidence="2" type="ORF">SLEP1_g32509</name>
</gene>
<evidence type="ECO:0000313" key="2">
    <source>
        <dbReference type="EMBL" id="GKV22659.1"/>
    </source>
</evidence>
<reference evidence="2 3" key="1">
    <citation type="journal article" date="2021" name="Commun. Biol.">
        <title>The genome of Shorea leprosula (Dipterocarpaceae) highlights the ecological relevance of drought in aseasonal tropical rainforests.</title>
        <authorList>
            <person name="Ng K.K.S."/>
            <person name="Kobayashi M.J."/>
            <person name="Fawcett J.A."/>
            <person name="Hatakeyama M."/>
            <person name="Paape T."/>
            <person name="Ng C.H."/>
            <person name="Ang C.C."/>
            <person name="Tnah L.H."/>
            <person name="Lee C.T."/>
            <person name="Nishiyama T."/>
            <person name="Sese J."/>
            <person name="O'Brien M.J."/>
            <person name="Copetti D."/>
            <person name="Mohd Noor M.I."/>
            <person name="Ong R.C."/>
            <person name="Putra M."/>
            <person name="Sireger I.Z."/>
            <person name="Indrioko S."/>
            <person name="Kosugi Y."/>
            <person name="Izuno A."/>
            <person name="Isagi Y."/>
            <person name="Lee S.L."/>
            <person name="Shimizu K.K."/>
        </authorList>
    </citation>
    <scope>NUCLEOTIDE SEQUENCE [LARGE SCALE GENOMIC DNA]</scope>
    <source>
        <strain evidence="2">214</strain>
    </source>
</reference>
<accession>A0AAV5KDI6</accession>
<keyword evidence="3" id="KW-1185">Reference proteome</keyword>
<feature type="compositionally biased region" description="Polar residues" evidence="1">
    <location>
        <begin position="1"/>
        <end position="16"/>
    </location>
</feature>
<dbReference type="EMBL" id="BPVZ01000061">
    <property type="protein sequence ID" value="GKV22659.1"/>
    <property type="molecule type" value="Genomic_DNA"/>
</dbReference>
<name>A0AAV5KDI6_9ROSI</name>
<sequence>METSFNPHNLHFTSNIRFHKQNHPDRTETEHDASGLSLRSLTKIILPPLGVSNFNQNEMNSKGWFISPMDSRYSYHLRYFGLVHVGMML</sequence>
<feature type="compositionally biased region" description="Basic and acidic residues" evidence="1">
    <location>
        <begin position="22"/>
        <end position="33"/>
    </location>
</feature>
<protein>
    <submittedName>
        <fullName evidence="2">Uncharacterized protein</fullName>
    </submittedName>
</protein>
<evidence type="ECO:0000313" key="3">
    <source>
        <dbReference type="Proteomes" id="UP001054252"/>
    </source>
</evidence>
<proteinExistence type="predicted"/>
<dbReference type="AlphaFoldDB" id="A0AAV5KDI6"/>
<feature type="region of interest" description="Disordered" evidence="1">
    <location>
        <begin position="1"/>
        <end position="34"/>
    </location>
</feature>
<comment type="caution">
    <text evidence="2">The sequence shown here is derived from an EMBL/GenBank/DDBJ whole genome shotgun (WGS) entry which is preliminary data.</text>
</comment>